<keyword evidence="8" id="KW-1185">Reference proteome</keyword>
<dbReference type="PROSITE" id="PS00028">
    <property type="entry name" value="ZINC_FINGER_C2H2_1"/>
    <property type="match status" value="1"/>
</dbReference>
<dbReference type="InterPro" id="IPR036236">
    <property type="entry name" value="Znf_C2H2_sf"/>
</dbReference>
<dbReference type="InterPro" id="IPR013087">
    <property type="entry name" value="Znf_C2H2_type"/>
</dbReference>
<dbReference type="EMBL" id="OU963866">
    <property type="protein sequence ID" value="CAH0772697.1"/>
    <property type="molecule type" value="Genomic_DNA"/>
</dbReference>
<name>A0A9P0G5E2_BEMTA</name>
<evidence type="ECO:0000256" key="5">
    <source>
        <dbReference type="SAM" id="MobiDB-lite"/>
    </source>
</evidence>
<dbReference type="Pfam" id="PF00096">
    <property type="entry name" value="zf-C2H2"/>
    <property type="match status" value="1"/>
</dbReference>
<keyword evidence="3" id="KW-0862">Zinc</keyword>
<evidence type="ECO:0000256" key="4">
    <source>
        <dbReference type="PROSITE-ProRule" id="PRU00042"/>
    </source>
</evidence>
<gene>
    <name evidence="7" type="ORF">BEMITA_LOCUS9276</name>
</gene>
<dbReference type="AlphaFoldDB" id="A0A9P0G5E2"/>
<protein>
    <recommendedName>
        <fullName evidence="6">C2H2-type domain-containing protein</fullName>
    </recommendedName>
</protein>
<dbReference type="SMART" id="SM00355">
    <property type="entry name" value="ZnF_C2H2"/>
    <property type="match status" value="1"/>
</dbReference>
<dbReference type="FunFam" id="3.30.160.60:FF:000065">
    <property type="entry name" value="B-cell CLL/lymphoma 6, member B"/>
    <property type="match status" value="1"/>
</dbReference>
<evidence type="ECO:0000256" key="1">
    <source>
        <dbReference type="ARBA" id="ARBA00022723"/>
    </source>
</evidence>
<evidence type="ECO:0000256" key="3">
    <source>
        <dbReference type="ARBA" id="ARBA00022833"/>
    </source>
</evidence>
<evidence type="ECO:0000259" key="6">
    <source>
        <dbReference type="PROSITE" id="PS50157"/>
    </source>
</evidence>
<evidence type="ECO:0000313" key="7">
    <source>
        <dbReference type="EMBL" id="CAH0772697.1"/>
    </source>
</evidence>
<keyword evidence="1" id="KW-0479">Metal-binding</keyword>
<dbReference type="Proteomes" id="UP001152759">
    <property type="component" value="Chromosome 5"/>
</dbReference>
<reference evidence="7" key="1">
    <citation type="submission" date="2021-12" db="EMBL/GenBank/DDBJ databases">
        <authorList>
            <person name="King R."/>
        </authorList>
    </citation>
    <scope>NUCLEOTIDE SEQUENCE</scope>
</reference>
<evidence type="ECO:0000256" key="2">
    <source>
        <dbReference type="ARBA" id="ARBA00022771"/>
    </source>
</evidence>
<feature type="region of interest" description="Disordered" evidence="5">
    <location>
        <begin position="1"/>
        <end position="20"/>
    </location>
</feature>
<sequence length="214" mass="22637">MTEEMLTGAPPRPSKQFSRNWQKTYRDALGVRRAKKDAQRAAAAAEQALADEQSLAAAMALVIEQAHAEEQARLLASTRYSPSRDSSGPGIASGPGSSSSRKGKEKVTGGSSARGGRATPTTPRARGVSIPGTQGDRGPSGGWGPYDTQGTPGGPVRQSRRGNLSNSRKAGKPYVCDTCGLTYSNQGTLTSHLKSHEKDLHCYVCDRNYNTVSS</sequence>
<organism evidence="7 8">
    <name type="scientific">Bemisia tabaci</name>
    <name type="common">Sweetpotato whitefly</name>
    <name type="synonym">Aleurodes tabaci</name>
    <dbReference type="NCBI Taxonomy" id="7038"/>
    <lineage>
        <taxon>Eukaryota</taxon>
        <taxon>Metazoa</taxon>
        <taxon>Ecdysozoa</taxon>
        <taxon>Arthropoda</taxon>
        <taxon>Hexapoda</taxon>
        <taxon>Insecta</taxon>
        <taxon>Pterygota</taxon>
        <taxon>Neoptera</taxon>
        <taxon>Paraneoptera</taxon>
        <taxon>Hemiptera</taxon>
        <taxon>Sternorrhyncha</taxon>
        <taxon>Aleyrodoidea</taxon>
        <taxon>Aleyrodidae</taxon>
        <taxon>Aleyrodinae</taxon>
        <taxon>Bemisia</taxon>
    </lineage>
</organism>
<proteinExistence type="predicted"/>
<feature type="domain" description="C2H2-type" evidence="6">
    <location>
        <begin position="174"/>
        <end position="201"/>
    </location>
</feature>
<dbReference type="SUPFAM" id="SSF57667">
    <property type="entry name" value="beta-beta-alpha zinc fingers"/>
    <property type="match status" value="1"/>
</dbReference>
<accession>A0A9P0G5E2</accession>
<dbReference type="PROSITE" id="PS50157">
    <property type="entry name" value="ZINC_FINGER_C2H2_2"/>
    <property type="match status" value="1"/>
</dbReference>
<dbReference type="Gene3D" id="3.30.160.60">
    <property type="entry name" value="Classic Zinc Finger"/>
    <property type="match status" value="1"/>
</dbReference>
<evidence type="ECO:0000313" key="8">
    <source>
        <dbReference type="Proteomes" id="UP001152759"/>
    </source>
</evidence>
<feature type="region of interest" description="Disordered" evidence="5">
    <location>
        <begin position="74"/>
        <end position="170"/>
    </location>
</feature>
<dbReference type="GO" id="GO:0008270">
    <property type="term" value="F:zinc ion binding"/>
    <property type="evidence" value="ECO:0007669"/>
    <property type="project" value="UniProtKB-KW"/>
</dbReference>
<feature type="compositionally biased region" description="Low complexity" evidence="5">
    <location>
        <begin position="86"/>
        <end position="100"/>
    </location>
</feature>
<keyword evidence="2 4" id="KW-0863">Zinc-finger</keyword>